<proteinExistence type="predicted"/>
<sequence>MENYYELEAFQSTSQKRRKMCDTTRKCSSTRSSNPPRLLLKDAHLGQAYRNLSASLRSALVSTHLSQEATMISCIKMASR</sequence>
<evidence type="ECO:0000313" key="1">
    <source>
        <dbReference type="EMBL" id="KLO05948.1"/>
    </source>
</evidence>
<keyword evidence="2" id="KW-1185">Reference proteome</keyword>
<organism evidence="1 2">
    <name type="scientific">Schizopora paradoxa</name>
    <dbReference type="NCBI Taxonomy" id="27342"/>
    <lineage>
        <taxon>Eukaryota</taxon>
        <taxon>Fungi</taxon>
        <taxon>Dikarya</taxon>
        <taxon>Basidiomycota</taxon>
        <taxon>Agaricomycotina</taxon>
        <taxon>Agaricomycetes</taxon>
        <taxon>Hymenochaetales</taxon>
        <taxon>Schizoporaceae</taxon>
        <taxon>Schizopora</taxon>
    </lineage>
</organism>
<protein>
    <submittedName>
        <fullName evidence="1">Uncharacterized protein</fullName>
    </submittedName>
</protein>
<gene>
    <name evidence="1" type="ORF">SCHPADRAFT_910667</name>
</gene>
<dbReference type="EMBL" id="KQ086251">
    <property type="protein sequence ID" value="KLO05948.1"/>
    <property type="molecule type" value="Genomic_DNA"/>
</dbReference>
<dbReference type="Proteomes" id="UP000053477">
    <property type="component" value="Unassembled WGS sequence"/>
</dbReference>
<reference evidence="1 2" key="1">
    <citation type="submission" date="2015-04" db="EMBL/GenBank/DDBJ databases">
        <title>Complete genome sequence of Schizopora paradoxa KUC8140, a cosmopolitan wood degrader in East Asia.</title>
        <authorList>
            <consortium name="DOE Joint Genome Institute"/>
            <person name="Min B."/>
            <person name="Park H."/>
            <person name="Jang Y."/>
            <person name="Kim J.-J."/>
            <person name="Kim K.H."/>
            <person name="Pangilinan J."/>
            <person name="Lipzen A."/>
            <person name="Riley R."/>
            <person name="Grigoriev I.V."/>
            <person name="Spatafora J.W."/>
            <person name="Choi I.-G."/>
        </authorList>
    </citation>
    <scope>NUCLEOTIDE SEQUENCE [LARGE SCALE GENOMIC DNA]</scope>
    <source>
        <strain evidence="1 2">KUC8140</strain>
    </source>
</reference>
<accession>A0A0H2R933</accession>
<dbReference type="AlphaFoldDB" id="A0A0H2R933"/>
<name>A0A0H2R933_9AGAM</name>
<dbReference type="InParanoid" id="A0A0H2R933"/>
<evidence type="ECO:0000313" key="2">
    <source>
        <dbReference type="Proteomes" id="UP000053477"/>
    </source>
</evidence>